<protein>
    <submittedName>
        <fullName evidence="1">Uncharacterized protein</fullName>
    </submittedName>
</protein>
<dbReference type="GeneID" id="96870914"/>
<dbReference type="EMBL" id="CP016414">
    <property type="protein sequence ID" value="ANU36218.1"/>
    <property type="molecule type" value="Genomic_DNA"/>
</dbReference>
<dbReference type="STRING" id="45658.VSVS12_01514"/>
<proteinExistence type="predicted"/>
<evidence type="ECO:0000313" key="1">
    <source>
        <dbReference type="EMBL" id="ANU36218.1"/>
    </source>
</evidence>
<dbReference type="PATRIC" id="fig|45658.6.peg.1469"/>
<gene>
    <name evidence="1" type="ORF">VSVS05_01091</name>
</gene>
<evidence type="ECO:0000313" key="2">
    <source>
        <dbReference type="Proteomes" id="UP000092528"/>
    </source>
</evidence>
<keyword evidence="2" id="KW-1185">Reference proteome</keyword>
<sequence>MRLISKIVSRVIWPNLLCSALLVLPLTVSALPSSSLPSWFTNVENDPKLVSDVGVGETLELARQDALSNIAKSLHSQVSATTEINIATSGNAPKTTDLAVNNTSSHTQVSTKEMALSMVFWTHATQIEGIFYVRGQITLAEWVAVNQNRLSVYLEQVEKIISKPNWKLIDYRNSLALDTESIEALTSMLAPYSFSSNLTRQTMAALNNKQRDYVTQHCFSVKKSHDKVTDKYFLPVLESAVHRAGLLVSDDDRCEVISVIARNDNIAEQQIRTTFLIQIANYESHQMQVVGEGLSYKARLISAAHNLSVMLEKQGGILLQE</sequence>
<dbReference type="KEGG" id="vsc:VSVS12_01514"/>
<dbReference type="AlphaFoldDB" id="A0A1B1NNQ5"/>
<dbReference type="Gene3D" id="3.10.28.20">
    <property type="entry name" value="Acetamidase/Formamidase-like domains"/>
    <property type="match status" value="1"/>
</dbReference>
<dbReference type="Proteomes" id="UP000092528">
    <property type="component" value="Chromosome 1"/>
</dbReference>
<name>A0A1B1NNQ5_9VIBR</name>
<reference evidence="1 2" key="1">
    <citation type="submission" date="2016-07" db="EMBL/GenBank/DDBJ databases">
        <title>Genome sequencing of Vibrio scophthalmi strain VS-05, an isolated from Paralichthys olivaceus.</title>
        <authorList>
            <person name="Han H.-J."/>
        </authorList>
    </citation>
    <scope>NUCLEOTIDE SEQUENCE [LARGE SCALE GENOMIC DNA]</scope>
    <source>
        <strain evidence="1 2">VS-05</strain>
    </source>
</reference>
<organism evidence="1 2">
    <name type="scientific">Vibrio scophthalmi</name>
    <dbReference type="NCBI Taxonomy" id="45658"/>
    <lineage>
        <taxon>Bacteria</taxon>
        <taxon>Pseudomonadati</taxon>
        <taxon>Pseudomonadota</taxon>
        <taxon>Gammaproteobacteria</taxon>
        <taxon>Vibrionales</taxon>
        <taxon>Vibrionaceae</taxon>
        <taxon>Vibrio</taxon>
    </lineage>
</organism>
<dbReference type="RefSeq" id="WP_065430267.1">
    <property type="nucleotide sequence ID" value="NZ_CP016307.1"/>
</dbReference>
<accession>A0A1B1NNQ5</accession>